<dbReference type="Gene3D" id="3.40.960.10">
    <property type="entry name" value="VSR Endonuclease"/>
    <property type="match status" value="1"/>
</dbReference>
<dbReference type="Proteomes" id="UP000230233">
    <property type="component" value="Chromosome I"/>
</dbReference>
<reference evidence="3" key="1">
    <citation type="submission" date="2017-10" db="EMBL/GenBank/DDBJ databases">
        <title>Rapid genome shrinkage in a self-fertile nematode reveals novel sperm competition proteins.</title>
        <authorList>
            <person name="Yin D."/>
            <person name="Schwarz E.M."/>
            <person name="Thomas C.G."/>
            <person name="Felde R.L."/>
            <person name="Korf I.F."/>
            <person name="Cutter A.D."/>
            <person name="Schartner C.M."/>
            <person name="Ralston E.J."/>
            <person name="Meyer B.J."/>
            <person name="Haag E.S."/>
        </authorList>
    </citation>
    <scope>NUCLEOTIDE SEQUENCE [LARGE SCALE GENOMIC DNA]</scope>
    <source>
        <strain evidence="3">JU1422</strain>
    </source>
</reference>
<sequence>MKPNQREEFEEWYRDCYNDGFELHDELLKYCQSDVRILTLTMIAFIEKCEMLFNGWNPIVHGCTLASYIFFVLKNEYIKEEDVGSIPENGYGRDKNSMMAYKYLQWLEKKDPSLKMQYGLKGGELNIGVNGHSYKVDGYNKETNTVYEVHGCMYHGCERCHPIHDKKLPFTGGLTAGELYDRTKRREQEIRDAGYTLIVAWECETRAEMEKDAKMRKFFEFGNYTRRRLPRNALYGGRTQAFRSITEANDDVKLDYYNFVEKVLEDVESFTLHRPTRKRFPRLKTTAAGVYTELQIDVSDMSKYKEHNDGITFLLTIIDIYSRRLFVQTLKSKGGKEVAAALAQVFKEMGTAPMSVYSDEGKEFYNSEVSKLFKKRSHTHFA</sequence>
<dbReference type="SUPFAM" id="SSF52980">
    <property type="entry name" value="Restriction endonuclease-like"/>
    <property type="match status" value="1"/>
</dbReference>
<dbReference type="STRING" id="1611254.A0A2G5VMS9"/>
<dbReference type="AlphaFoldDB" id="A0A2G5VMS9"/>
<dbReference type="PANTHER" id="PTHR46585:SF1">
    <property type="entry name" value="CHROMO DOMAIN-CONTAINING PROTEIN"/>
    <property type="match status" value="1"/>
</dbReference>
<dbReference type="OrthoDB" id="5876545at2759"/>
<dbReference type="InterPro" id="IPR012337">
    <property type="entry name" value="RNaseH-like_sf"/>
</dbReference>
<dbReference type="InterPro" id="IPR011335">
    <property type="entry name" value="Restrct_endonuc-II-like"/>
</dbReference>
<dbReference type="InterPro" id="IPR036397">
    <property type="entry name" value="RNaseH_sf"/>
</dbReference>
<keyword evidence="3" id="KW-1185">Reference proteome</keyword>
<dbReference type="InterPro" id="IPR001584">
    <property type="entry name" value="Integrase_cat-core"/>
</dbReference>
<evidence type="ECO:0000313" key="3">
    <source>
        <dbReference type="Proteomes" id="UP000230233"/>
    </source>
</evidence>
<comment type="caution">
    <text evidence="2">The sequence shown here is derived from an EMBL/GenBank/DDBJ whole genome shotgun (WGS) entry which is preliminary data.</text>
</comment>
<organism evidence="2 3">
    <name type="scientific">Caenorhabditis nigoni</name>
    <dbReference type="NCBI Taxonomy" id="1611254"/>
    <lineage>
        <taxon>Eukaryota</taxon>
        <taxon>Metazoa</taxon>
        <taxon>Ecdysozoa</taxon>
        <taxon>Nematoda</taxon>
        <taxon>Chromadorea</taxon>
        <taxon>Rhabditida</taxon>
        <taxon>Rhabditina</taxon>
        <taxon>Rhabditomorpha</taxon>
        <taxon>Rhabditoidea</taxon>
        <taxon>Rhabditidae</taxon>
        <taxon>Peloderinae</taxon>
        <taxon>Caenorhabditis</taxon>
    </lineage>
</organism>
<dbReference type="PROSITE" id="PS50994">
    <property type="entry name" value="INTEGRASE"/>
    <property type="match status" value="1"/>
</dbReference>
<evidence type="ECO:0000313" key="2">
    <source>
        <dbReference type="EMBL" id="PIC52960.1"/>
    </source>
</evidence>
<gene>
    <name evidence="2" type="primary">Cnig_chr_I.g2855</name>
    <name evidence="2" type="ORF">B9Z55_002855</name>
</gene>
<evidence type="ECO:0000259" key="1">
    <source>
        <dbReference type="PROSITE" id="PS50994"/>
    </source>
</evidence>
<feature type="domain" description="Integrase catalytic" evidence="1">
    <location>
        <begin position="277"/>
        <end position="382"/>
    </location>
</feature>
<name>A0A2G5VMS9_9PELO</name>
<dbReference type="GO" id="GO:0015074">
    <property type="term" value="P:DNA integration"/>
    <property type="evidence" value="ECO:0007669"/>
    <property type="project" value="InterPro"/>
</dbReference>
<accession>A0A2G5VMS9</accession>
<proteinExistence type="predicted"/>
<dbReference type="GO" id="GO:0006281">
    <property type="term" value="P:DNA repair"/>
    <property type="evidence" value="ECO:0007669"/>
    <property type="project" value="UniProtKB-ARBA"/>
</dbReference>
<dbReference type="EMBL" id="PDUG01000001">
    <property type="protein sequence ID" value="PIC52960.1"/>
    <property type="molecule type" value="Genomic_DNA"/>
</dbReference>
<dbReference type="Pfam" id="PF00665">
    <property type="entry name" value="rve"/>
    <property type="match status" value="1"/>
</dbReference>
<dbReference type="Gene3D" id="3.30.420.10">
    <property type="entry name" value="Ribonuclease H-like superfamily/Ribonuclease H"/>
    <property type="match status" value="1"/>
</dbReference>
<dbReference type="SUPFAM" id="SSF53098">
    <property type="entry name" value="Ribonuclease H-like"/>
    <property type="match status" value="1"/>
</dbReference>
<dbReference type="GO" id="GO:0003676">
    <property type="term" value="F:nucleic acid binding"/>
    <property type="evidence" value="ECO:0007669"/>
    <property type="project" value="InterPro"/>
</dbReference>
<protein>
    <recommendedName>
        <fullName evidence="1">Integrase catalytic domain-containing protein</fullName>
    </recommendedName>
</protein>
<dbReference type="PANTHER" id="PTHR46585">
    <property type="entry name" value="INTEGRASE CORE DOMAIN CONTAINING PROTEIN"/>
    <property type="match status" value="1"/>
</dbReference>